<feature type="compositionally biased region" description="Low complexity" evidence="1">
    <location>
        <begin position="90"/>
        <end position="99"/>
    </location>
</feature>
<protein>
    <submittedName>
        <fullName evidence="3">FirrV-1-J1</fullName>
    </submittedName>
</protein>
<dbReference type="InterPro" id="IPR001214">
    <property type="entry name" value="SET_dom"/>
</dbReference>
<evidence type="ECO:0000313" key="3">
    <source>
        <dbReference type="EMBL" id="AAR26971.1"/>
    </source>
</evidence>
<accession>Q6XLU0</accession>
<dbReference type="GeneID" id="41332193"/>
<sequence>MKYKKICVSVPHFFLFRASHRGQSMSMSTSRILTTPRTPRTPRTTPRTPRTTPRTPRKSRKARDVSDTETIPSVGTILTDEEEENLQYESSSSSSVSTDALSSQPYTLYMIEREDVSIRESRIPGAGVGVVTKRALEAGTVLPYYVVIRKMSAIDEDVDDTYFMSVTYTNSKDGREKCLTNMVGDGNPQLKVLKKQPRNYRTAPYVNEASGNTPPNCILVTNPALSKKDISKAYRRETPVLSSLLVVPHPIPAGTELLTLYGDSYSRDYAPWSGSKKERALLVDLAHDIIDNVQQELDDTLQQFL</sequence>
<evidence type="ECO:0000259" key="2">
    <source>
        <dbReference type="PROSITE" id="PS50280"/>
    </source>
</evidence>
<dbReference type="EMBL" id="AY225142">
    <property type="protein sequence ID" value="AAR26971.1"/>
    <property type="molecule type" value="Genomic_DNA"/>
</dbReference>
<dbReference type="RefSeq" id="YP_009665595.1">
    <property type="nucleotide sequence ID" value="NC_043244.1"/>
</dbReference>
<feature type="compositionally biased region" description="Low complexity" evidence="1">
    <location>
        <begin position="34"/>
        <end position="54"/>
    </location>
</feature>
<dbReference type="KEGG" id="vg:41332193"/>
<organism evidence="3">
    <name type="scientific">Feldmannia irregularis virus a</name>
    <dbReference type="NCBI Taxonomy" id="231992"/>
    <lineage>
        <taxon>Viruses</taxon>
        <taxon>Varidnaviria</taxon>
        <taxon>Bamfordvirae</taxon>
        <taxon>Nucleocytoviricota</taxon>
        <taxon>Megaviricetes</taxon>
        <taxon>Algavirales</taxon>
        <taxon>Phycodnaviridae</taxon>
        <taxon>Phaeovirus</taxon>
        <taxon>Phaeovirus irregularis</taxon>
    </lineage>
</organism>
<feature type="domain" description="SET" evidence="2">
    <location>
        <begin position="114"/>
        <end position="262"/>
    </location>
</feature>
<dbReference type="SUPFAM" id="SSF82199">
    <property type="entry name" value="SET domain"/>
    <property type="match status" value="1"/>
</dbReference>
<feature type="region of interest" description="Disordered" evidence="1">
    <location>
        <begin position="25"/>
        <end position="99"/>
    </location>
</feature>
<dbReference type="PROSITE" id="PS50280">
    <property type="entry name" value="SET"/>
    <property type="match status" value="1"/>
</dbReference>
<reference evidence="3" key="1">
    <citation type="journal article" date="2003" name="J. Mol. Evol.">
        <title>Comparisons of two large phaeoviral genomes and evolutionary implications.</title>
        <authorList>
            <person name="Delaroque N."/>
            <person name="Boland W."/>
            <person name="Muller D.G."/>
            <person name="Knippers R."/>
        </authorList>
    </citation>
    <scope>NUCLEOTIDE SEQUENCE</scope>
    <source>
        <strain evidence="3">FirrV-1</strain>
    </source>
</reference>
<evidence type="ECO:0000256" key="1">
    <source>
        <dbReference type="SAM" id="MobiDB-lite"/>
    </source>
</evidence>
<dbReference type="InterPro" id="IPR046341">
    <property type="entry name" value="SET_dom_sf"/>
</dbReference>
<name>Q6XLU0_9PHYC</name>
<reference evidence="3" key="2">
    <citation type="submission" date="2003-01" db="EMBL/GenBank/DDBJ databases">
        <title>Partial Nucleotide Sequence of the Feldmannia irregularis Virus FirrV-1 Genome: On the Evolution of Large Phaeoviral Genomes.</title>
        <authorList>
            <person name="Delaroque N."/>
            <person name="Knippers R."/>
            <person name="Mueller D.G."/>
            <person name="Boland W."/>
        </authorList>
    </citation>
    <scope>NUCLEOTIDE SEQUENCE</scope>
    <source>
        <strain evidence="3">FirrV-1</strain>
    </source>
</reference>
<dbReference type="Gene3D" id="2.170.270.10">
    <property type="entry name" value="SET domain"/>
    <property type="match status" value="1"/>
</dbReference>
<proteinExistence type="predicted"/>